<dbReference type="CDD" id="cd01650">
    <property type="entry name" value="RT_nLTR_like"/>
    <property type="match status" value="1"/>
</dbReference>
<accession>A0A8S3QIT9</accession>
<dbReference type="Gene3D" id="3.60.10.10">
    <property type="entry name" value="Endonuclease/exonuclease/phosphatase"/>
    <property type="match status" value="1"/>
</dbReference>
<gene>
    <name evidence="2" type="ORF">MEDL_10040</name>
</gene>
<evidence type="ECO:0000259" key="1">
    <source>
        <dbReference type="PROSITE" id="PS50878"/>
    </source>
</evidence>
<keyword evidence="3" id="KW-1185">Reference proteome</keyword>
<protein>
    <recommendedName>
        <fullName evidence="1">Reverse transcriptase domain-containing protein</fullName>
    </recommendedName>
</protein>
<dbReference type="Pfam" id="PF14529">
    <property type="entry name" value="Exo_endo_phos_2"/>
    <property type="match status" value="1"/>
</dbReference>
<evidence type="ECO:0000313" key="2">
    <source>
        <dbReference type="EMBL" id="CAG2195015.1"/>
    </source>
</evidence>
<name>A0A8S3QIT9_MYTED</name>
<dbReference type="InterPro" id="IPR000477">
    <property type="entry name" value="RT_dom"/>
</dbReference>
<dbReference type="Pfam" id="PF00078">
    <property type="entry name" value="RVT_1"/>
    <property type="match status" value="1"/>
</dbReference>
<comment type="caution">
    <text evidence="2">The sequence shown here is derived from an EMBL/GenBank/DDBJ whole genome shotgun (WGS) entry which is preliminary data.</text>
</comment>
<dbReference type="PROSITE" id="PS50878">
    <property type="entry name" value="RT_POL"/>
    <property type="match status" value="1"/>
</dbReference>
<dbReference type="InterPro" id="IPR036691">
    <property type="entry name" value="Endo/exonu/phosph_ase_sf"/>
</dbReference>
<feature type="domain" description="Reverse transcriptase" evidence="1">
    <location>
        <begin position="443"/>
        <end position="702"/>
    </location>
</feature>
<dbReference type="PANTHER" id="PTHR47027">
    <property type="entry name" value="REVERSE TRANSCRIPTASE DOMAIN-CONTAINING PROTEIN"/>
    <property type="match status" value="1"/>
</dbReference>
<organism evidence="2 3">
    <name type="scientific">Mytilus edulis</name>
    <name type="common">Blue mussel</name>
    <dbReference type="NCBI Taxonomy" id="6550"/>
    <lineage>
        <taxon>Eukaryota</taxon>
        <taxon>Metazoa</taxon>
        <taxon>Spiralia</taxon>
        <taxon>Lophotrochozoa</taxon>
        <taxon>Mollusca</taxon>
        <taxon>Bivalvia</taxon>
        <taxon>Autobranchia</taxon>
        <taxon>Pteriomorphia</taxon>
        <taxon>Mytilida</taxon>
        <taxon>Mytiloidea</taxon>
        <taxon>Mytilidae</taxon>
        <taxon>Mytilinae</taxon>
        <taxon>Mytilus</taxon>
    </lineage>
</organism>
<dbReference type="GO" id="GO:0003824">
    <property type="term" value="F:catalytic activity"/>
    <property type="evidence" value="ECO:0007669"/>
    <property type="project" value="InterPro"/>
</dbReference>
<sequence>MFLDTIDPTNYIGYGKGADDNCHQLFNFNIRGGVAFLVSKRLQPFIEVLDIPSNRITGIELNIPDTPNIYLISVYLPAVTQSYELFSKEVEILIDVYNIYSTMGTVVLMGDFNCKIEGPRYTFDYDKRSDSFRSFMQECNLRSLHLETNGIGPVCTFQSYQGGPKTAIDHIIVSIENLTKFSKIQVPDEHMFNVSDHKPIRCSFALSDNTNYVSKDDDLTAQRRISWTKAVQNGAIADYSFAVSQFLWDIKSPTATPANIEQYYSEIVNAILRADMETLPGKQYVKHLKPYWTKTMKEYHTIMRTWIENGKFHDRKDKHYGDYKSAKLNFRKQLELAYENYISEINRKIEESVDCDQRFVWSVIKSGRKSVSHCQQLNISGIQLISSDEIRDGWVTHFQSVFSFDSNLINPVNEKAIDNTINDLLETVRTNTNENIEEFTFDELYKLCDNLPCNKSPGLDGICGNKSKSDPNSYRGISLLCSISKLFEKALYTRLPSLHHNFPHLSQVAYQKTLSSIHASFNMQEVVHHNLERHSNIIVTFLDSMKAFDILWHKGLLVKLYIYGVRGLTWLLIYEMYQNMRSCVQFKGKCSKWFNLKKGVRQGGVLSAVFYLVFINDLLRQLDESPYGSMLFNLRVSSTVQADDIALISTTSKGMKTLIDICQTYSENWGFRFSSAKSEVLKFCSSKCATISQPLKLYGADIPVVTSTKHVGIILNAEYYVEWTIIYYQNVYYSTTTTLEFRNKCSKKQDGFVPDLIKIAVRYDLINFVEDFVKSGIFPSKTVWNRYISTSIANSENNRWQQRISVDSDFEIFRKIHKHIVPHRAWVIAKTNPNFREGAKYIVDLCSVIRTEESPLLCDKCGQFFYNVIEHIMCMCDRLSDLRAKLWEDLISINPIVFSVYLDNLTSSTFTATLLSCYTEYDLDNDNSIYFSKTCITHVQRIGKFCNFRFSLNVMLEDA</sequence>
<dbReference type="SUPFAM" id="SSF56219">
    <property type="entry name" value="DNase I-like"/>
    <property type="match status" value="1"/>
</dbReference>
<dbReference type="PANTHER" id="PTHR47027:SF20">
    <property type="entry name" value="REVERSE TRANSCRIPTASE-LIKE PROTEIN WITH RNA-DIRECTED DNA POLYMERASE DOMAIN"/>
    <property type="match status" value="1"/>
</dbReference>
<dbReference type="EMBL" id="CAJPWZ010000503">
    <property type="protein sequence ID" value="CAG2195015.1"/>
    <property type="molecule type" value="Genomic_DNA"/>
</dbReference>
<evidence type="ECO:0000313" key="3">
    <source>
        <dbReference type="Proteomes" id="UP000683360"/>
    </source>
</evidence>
<dbReference type="AlphaFoldDB" id="A0A8S3QIT9"/>
<dbReference type="Proteomes" id="UP000683360">
    <property type="component" value="Unassembled WGS sequence"/>
</dbReference>
<proteinExistence type="predicted"/>
<dbReference type="OrthoDB" id="7476844at2759"/>
<reference evidence="2" key="1">
    <citation type="submission" date="2021-03" db="EMBL/GenBank/DDBJ databases">
        <authorList>
            <person name="Bekaert M."/>
        </authorList>
    </citation>
    <scope>NUCLEOTIDE SEQUENCE</scope>
</reference>
<dbReference type="InterPro" id="IPR005135">
    <property type="entry name" value="Endo/exonuclease/phosphatase"/>
</dbReference>